<dbReference type="RefSeq" id="WP_344943311.1">
    <property type="nucleotide sequence ID" value="NZ_BAAAZG010000006.1"/>
</dbReference>
<comment type="caution">
    <text evidence="2">The sequence shown here is derived from an EMBL/GenBank/DDBJ whole genome shotgun (WGS) entry which is preliminary data.</text>
</comment>
<dbReference type="Proteomes" id="UP001500683">
    <property type="component" value="Unassembled WGS sequence"/>
</dbReference>
<accession>A0ABP7VCL1</accession>
<evidence type="ECO:0000313" key="3">
    <source>
        <dbReference type="Proteomes" id="UP001500683"/>
    </source>
</evidence>
<feature type="compositionally biased region" description="Pro residues" evidence="1">
    <location>
        <begin position="78"/>
        <end position="98"/>
    </location>
</feature>
<organism evidence="2 3">
    <name type="scientific">Actinomadura miaoliensis</name>
    <dbReference type="NCBI Taxonomy" id="430685"/>
    <lineage>
        <taxon>Bacteria</taxon>
        <taxon>Bacillati</taxon>
        <taxon>Actinomycetota</taxon>
        <taxon>Actinomycetes</taxon>
        <taxon>Streptosporangiales</taxon>
        <taxon>Thermomonosporaceae</taxon>
        <taxon>Actinomadura</taxon>
    </lineage>
</organism>
<keyword evidence="3" id="KW-1185">Reference proteome</keyword>
<reference evidence="3" key="1">
    <citation type="journal article" date="2019" name="Int. J. Syst. Evol. Microbiol.">
        <title>The Global Catalogue of Microorganisms (GCM) 10K type strain sequencing project: providing services to taxonomists for standard genome sequencing and annotation.</title>
        <authorList>
            <consortium name="The Broad Institute Genomics Platform"/>
            <consortium name="The Broad Institute Genome Sequencing Center for Infectious Disease"/>
            <person name="Wu L."/>
            <person name="Ma J."/>
        </authorList>
    </citation>
    <scope>NUCLEOTIDE SEQUENCE [LARGE SCALE GENOMIC DNA]</scope>
    <source>
        <strain evidence="3">JCM 16702</strain>
    </source>
</reference>
<evidence type="ECO:0000313" key="2">
    <source>
        <dbReference type="EMBL" id="GAA4063965.1"/>
    </source>
</evidence>
<feature type="region of interest" description="Disordered" evidence="1">
    <location>
        <begin position="77"/>
        <end position="103"/>
    </location>
</feature>
<dbReference type="EMBL" id="BAAAZG010000006">
    <property type="protein sequence ID" value="GAA4063965.1"/>
    <property type="molecule type" value="Genomic_DNA"/>
</dbReference>
<gene>
    <name evidence="2" type="ORF">GCM10022214_17060</name>
</gene>
<name>A0ABP7VCL1_9ACTN</name>
<protein>
    <submittedName>
        <fullName evidence="2">Uncharacterized protein</fullName>
    </submittedName>
</protein>
<proteinExistence type="predicted"/>
<sequence>MTAPARTTRPVRWDTDAITTYLRRRYPRVALWWSAPSRSWMAMVLRPTSDLNGDELVEADTPAELEQRLAAAGVQPVVAPPPAPERRPVPAPPPPRPALRPVYGRHEAPRPPWWQRVVGAFVQLDNEW</sequence>
<evidence type="ECO:0000256" key="1">
    <source>
        <dbReference type="SAM" id="MobiDB-lite"/>
    </source>
</evidence>